<dbReference type="HOGENOM" id="CLU_049389_0_0_1"/>
<feature type="region of interest" description="Disordered" evidence="1">
    <location>
        <begin position="1"/>
        <end position="30"/>
    </location>
</feature>
<evidence type="ECO:0000259" key="2">
    <source>
        <dbReference type="Pfam" id="PF03478"/>
    </source>
</evidence>
<dbReference type="EnsemblPlants" id="ONIVA07G04140.1">
    <property type="protein sequence ID" value="ONIVA07G04140.1"/>
    <property type="gene ID" value="ONIVA07G04140"/>
</dbReference>
<sequence>MSSTRCFRTSSSASPTSSPSSRSMPPRTRGALRLPLSKEARLRAGLPLEETDAEMLQRVYKPDKENCPYITMVTLSCSPAGSNDDDCVALCVYRRGRCLAIARPGDALWTRVEVGWEYMVSTASTMVHLNGGFYAACYDGTVLCVSIPPAGSSNSASSSSPRGGEVCGQAVQGILILVEIAVVDRRRRLVFVGTESCLSPWDDDRYLCAFRWDHELRSFGGRALFLSAGTAFFADARILPWCAGDCIYPIDDESVLAGKNVPMRCYNMRSWKYRWPSGRHGPGTAVLRPESIGPTRPDQHQKHRPRHGLI</sequence>
<evidence type="ECO:0000313" key="3">
    <source>
        <dbReference type="EnsemblPlants" id="ONIVA07G04140.1"/>
    </source>
</evidence>
<feature type="compositionally biased region" description="Basic residues" evidence="1">
    <location>
        <begin position="301"/>
        <end position="310"/>
    </location>
</feature>
<evidence type="ECO:0000256" key="1">
    <source>
        <dbReference type="SAM" id="MobiDB-lite"/>
    </source>
</evidence>
<proteinExistence type="predicted"/>
<reference evidence="3" key="2">
    <citation type="submission" date="2018-04" db="EMBL/GenBank/DDBJ databases">
        <title>OnivRS2 (Oryza nivara Reference Sequence Version 2).</title>
        <authorList>
            <person name="Zhang J."/>
            <person name="Kudrna D."/>
            <person name="Lee S."/>
            <person name="Talag J."/>
            <person name="Rajasekar S."/>
            <person name="Welchert J."/>
            <person name="Hsing Y.-I."/>
            <person name="Wing R.A."/>
        </authorList>
    </citation>
    <scope>NUCLEOTIDE SEQUENCE [LARGE SCALE GENOMIC DNA]</scope>
    <source>
        <strain evidence="3">SL10</strain>
    </source>
</reference>
<dbReference type="STRING" id="4536.A0A0E0HXH3"/>
<protein>
    <recommendedName>
        <fullName evidence="2">KIB1-4 beta-propeller domain-containing protein</fullName>
    </recommendedName>
</protein>
<accession>A0A0E0HXH3</accession>
<dbReference type="AlphaFoldDB" id="A0A0E0HXH3"/>
<dbReference type="PANTHER" id="PTHR44259">
    <property type="entry name" value="OS07G0183000 PROTEIN-RELATED"/>
    <property type="match status" value="1"/>
</dbReference>
<dbReference type="OMA" id="ENCPYIT"/>
<dbReference type="InterPro" id="IPR005174">
    <property type="entry name" value="KIB1-4_b-propeller"/>
</dbReference>
<reference evidence="3" key="1">
    <citation type="submission" date="2015-04" db="UniProtKB">
        <authorList>
            <consortium name="EnsemblPlants"/>
        </authorList>
    </citation>
    <scope>IDENTIFICATION</scope>
    <source>
        <strain evidence="3">SL10</strain>
    </source>
</reference>
<organism evidence="3">
    <name type="scientific">Oryza nivara</name>
    <name type="common">Indian wild rice</name>
    <name type="synonym">Oryza sativa f. spontanea</name>
    <dbReference type="NCBI Taxonomy" id="4536"/>
    <lineage>
        <taxon>Eukaryota</taxon>
        <taxon>Viridiplantae</taxon>
        <taxon>Streptophyta</taxon>
        <taxon>Embryophyta</taxon>
        <taxon>Tracheophyta</taxon>
        <taxon>Spermatophyta</taxon>
        <taxon>Magnoliopsida</taxon>
        <taxon>Liliopsida</taxon>
        <taxon>Poales</taxon>
        <taxon>Poaceae</taxon>
        <taxon>BOP clade</taxon>
        <taxon>Oryzoideae</taxon>
        <taxon>Oryzeae</taxon>
        <taxon>Oryzinae</taxon>
        <taxon>Oryza</taxon>
    </lineage>
</organism>
<dbReference type="Pfam" id="PF03478">
    <property type="entry name" value="Beta-prop_KIB1-4"/>
    <property type="match status" value="1"/>
</dbReference>
<name>A0A0E0HXH3_ORYNI</name>
<dbReference type="Gramene" id="ONIVA07G04140.1">
    <property type="protein sequence ID" value="ONIVA07G04140.1"/>
    <property type="gene ID" value="ONIVA07G04140"/>
</dbReference>
<keyword evidence="4" id="KW-1185">Reference proteome</keyword>
<feature type="domain" description="KIB1-4 beta-propeller" evidence="2">
    <location>
        <begin position="42"/>
        <end position="257"/>
    </location>
</feature>
<dbReference type="InterPro" id="IPR050942">
    <property type="entry name" value="F-box_BR-signaling"/>
</dbReference>
<feature type="region of interest" description="Disordered" evidence="1">
    <location>
        <begin position="284"/>
        <end position="310"/>
    </location>
</feature>
<dbReference type="Proteomes" id="UP000006591">
    <property type="component" value="Chromosome 7"/>
</dbReference>
<feature type="compositionally biased region" description="Low complexity" evidence="1">
    <location>
        <begin position="8"/>
        <end position="29"/>
    </location>
</feature>
<evidence type="ECO:0000313" key="4">
    <source>
        <dbReference type="Proteomes" id="UP000006591"/>
    </source>
</evidence>
<dbReference type="PANTHER" id="PTHR44259:SF114">
    <property type="entry name" value="OS06G0707300 PROTEIN"/>
    <property type="match status" value="1"/>
</dbReference>